<evidence type="ECO:0000313" key="5">
    <source>
        <dbReference type="EMBL" id="KAK0514855.1"/>
    </source>
</evidence>
<feature type="compositionally biased region" description="Polar residues" evidence="2">
    <location>
        <begin position="367"/>
        <end position="377"/>
    </location>
</feature>
<keyword evidence="6" id="KW-1185">Reference proteome</keyword>
<dbReference type="Gene3D" id="3.30.1520.10">
    <property type="entry name" value="Phox-like domain"/>
    <property type="match status" value="1"/>
</dbReference>
<protein>
    <recommendedName>
        <fullName evidence="7">PXA domain-containing protein</fullName>
    </recommendedName>
</protein>
<dbReference type="Pfam" id="PF00787">
    <property type="entry name" value="PX"/>
    <property type="match status" value="1"/>
</dbReference>
<dbReference type="InterPro" id="IPR036871">
    <property type="entry name" value="PX_dom_sf"/>
</dbReference>
<feature type="region of interest" description="Disordered" evidence="2">
    <location>
        <begin position="1"/>
        <end position="49"/>
    </location>
</feature>
<dbReference type="PANTHER" id="PTHR22775:SF47">
    <property type="entry name" value="MEIOTICALLY UP-REGULATED GENE 122 PROTEIN"/>
    <property type="match status" value="1"/>
</dbReference>
<dbReference type="Pfam" id="PF02194">
    <property type="entry name" value="PXA"/>
    <property type="match status" value="1"/>
</dbReference>
<dbReference type="CDD" id="cd06093">
    <property type="entry name" value="PX_domain"/>
    <property type="match status" value="1"/>
</dbReference>
<feature type="region of interest" description="Disordered" evidence="2">
    <location>
        <begin position="713"/>
        <end position="892"/>
    </location>
</feature>
<dbReference type="PANTHER" id="PTHR22775">
    <property type="entry name" value="SORTING NEXIN"/>
    <property type="match status" value="1"/>
</dbReference>
<evidence type="ECO:0000313" key="6">
    <source>
        <dbReference type="Proteomes" id="UP001166286"/>
    </source>
</evidence>
<comment type="similarity">
    <text evidence="1">Belongs to the sorting nexin family.</text>
</comment>
<dbReference type="FunFam" id="3.30.1520.10:FF:000065">
    <property type="entry name" value="PX domain protein (AFU_orthologue AFUA_2G07450)"/>
    <property type="match status" value="1"/>
</dbReference>
<evidence type="ECO:0000256" key="1">
    <source>
        <dbReference type="ARBA" id="ARBA00010883"/>
    </source>
</evidence>
<dbReference type="EMBL" id="JAFEKC020000004">
    <property type="protein sequence ID" value="KAK0514855.1"/>
    <property type="molecule type" value="Genomic_DNA"/>
</dbReference>
<dbReference type="GO" id="GO:0035091">
    <property type="term" value="F:phosphatidylinositol binding"/>
    <property type="evidence" value="ECO:0007669"/>
    <property type="project" value="InterPro"/>
</dbReference>
<feature type="compositionally biased region" description="Basic and acidic residues" evidence="2">
    <location>
        <begin position="393"/>
        <end position="404"/>
    </location>
</feature>
<feature type="domain" description="PXA" evidence="4">
    <location>
        <begin position="167"/>
        <end position="348"/>
    </location>
</feature>
<dbReference type="InterPro" id="IPR001683">
    <property type="entry name" value="PX_dom"/>
</dbReference>
<feature type="compositionally biased region" description="Polar residues" evidence="2">
    <location>
        <begin position="471"/>
        <end position="480"/>
    </location>
</feature>
<dbReference type="Proteomes" id="UP001166286">
    <property type="component" value="Unassembled WGS sequence"/>
</dbReference>
<proteinExistence type="inferred from homology"/>
<reference evidence="5" key="1">
    <citation type="submission" date="2023-03" db="EMBL/GenBank/DDBJ databases">
        <title>Complete genome of Cladonia borealis.</title>
        <authorList>
            <person name="Park H."/>
        </authorList>
    </citation>
    <scope>NUCLEOTIDE SEQUENCE</scope>
    <source>
        <strain evidence="5">ANT050790</strain>
    </source>
</reference>
<organism evidence="5 6">
    <name type="scientific">Cladonia borealis</name>
    <dbReference type="NCBI Taxonomy" id="184061"/>
    <lineage>
        <taxon>Eukaryota</taxon>
        <taxon>Fungi</taxon>
        <taxon>Dikarya</taxon>
        <taxon>Ascomycota</taxon>
        <taxon>Pezizomycotina</taxon>
        <taxon>Lecanoromycetes</taxon>
        <taxon>OSLEUM clade</taxon>
        <taxon>Lecanoromycetidae</taxon>
        <taxon>Lecanorales</taxon>
        <taxon>Lecanorineae</taxon>
        <taxon>Cladoniaceae</taxon>
        <taxon>Cladonia</taxon>
    </lineage>
</organism>
<feature type="region of interest" description="Disordered" evidence="2">
    <location>
        <begin position="425"/>
        <end position="482"/>
    </location>
</feature>
<dbReference type="AlphaFoldDB" id="A0AA39R4V2"/>
<evidence type="ECO:0008006" key="7">
    <source>
        <dbReference type="Google" id="ProtNLM"/>
    </source>
</evidence>
<name>A0AA39R4V2_9LECA</name>
<dbReference type="SMART" id="SM00313">
    <property type="entry name" value="PXA"/>
    <property type="match status" value="1"/>
</dbReference>
<feature type="region of interest" description="Disordered" evidence="2">
    <location>
        <begin position="366"/>
        <end position="410"/>
    </location>
</feature>
<evidence type="ECO:0000259" key="4">
    <source>
        <dbReference type="PROSITE" id="PS51207"/>
    </source>
</evidence>
<evidence type="ECO:0000259" key="3">
    <source>
        <dbReference type="PROSITE" id="PS50195"/>
    </source>
</evidence>
<sequence>MATNDSNDEAGAPYHSEDKEAPSEAVTALQKGPETPSKERVNGPTSNASAKAHDLTSCILEFLSNASNETLGACVVALGAITWLVLGRVGLVIIGVVGGVVLHATWEGTIQGNATDDIKATEARKRREKGLEIVGRVLDWREKTKEGTESDDVGSSGQRTLDFSDFHPETGAALTALTDAVVRDYVKWWYSPVLSLENKFPFACRQTLTGFLLAVSSHLSRKRPADTFLDFLTNSSSIVIVFLSELASVMKMPGASTDASVAVHAFLEANPTSSLANVLDVKQQSRKLNVIAEDILQNFVEPRVYACEPVRIFLREILAGVVLEMTVTSCSRPEFINDWIIYALEESDTGLLEAIDAGVDGARVNGNVENPAQTESGTFAKRSEPANTSQATSEHRRTVSRAEDAMDEAMQEARRLTELIAAEEAKKGKTSVESSSSGDDNAALVTPGSSRDDLSTIADEISRPEGVLPRSSPTESSANVDDTLMPLSKSTEALARTEEKIEESSPSFTTFDQILSSQKPTALQASQSQSLTVPPLTLFNANISIFDDSQPGEKGTLRSKPTTDYLIQIEPATSQHPGWMIARKYTDFETLHEVLRRISKISGVAAFSQKHENVPTWKSKTKEVFRTDLEEYLKDALSYQRLAESEGMKRFLEKDQGLGRSSPGASKGGFGFPSPGAFETMGKGMLDVLASAPKGAAGGGRAIIGGVTGVLGGGASRGQKKQGSGRGTSISAGPPTEGNLPARSSFVIDDESQESRRLSVKPSTEDAKPALPPRHSEISPDQQSQNDPIFERSTIKQDAEGPRSSFTISEEQGELHLPPPPSEIPDDYNIAKDSPRQSTSNDDGGVIRTPTSTAPTTQASPSRMSTSSFQPIENPPSSPSKPPKRGAPAPLSSQETSVAVELFFATINELFKISSAWKLRLTLLNAAKSFLLRPGNPNLEAIRVLLQDTVIDANTTDSAIATHLRKLRENALPTEEELKAWPPPPSDEEKERMRQKARKLLVEKGMPQALTSVIGAAASGEALGKVFDCLQVPEVARGLIFALVLQGVRAVTQ</sequence>
<dbReference type="PROSITE" id="PS51207">
    <property type="entry name" value="PXA"/>
    <property type="match status" value="1"/>
</dbReference>
<dbReference type="PROSITE" id="PS50195">
    <property type="entry name" value="PX"/>
    <property type="match status" value="1"/>
</dbReference>
<dbReference type="Pfam" id="PF08628">
    <property type="entry name" value="Nexin_C"/>
    <property type="match status" value="1"/>
</dbReference>
<feature type="compositionally biased region" description="Basic and acidic residues" evidence="2">
    <location>
        <begin position="789"/>
        <end position="801"/>
    </location>
</feature>
<dbReference type="InterPro" id="IPR003114">
    <property type="entry name" value="Phox_assoc"/>
</dbReference>
<evidence type="ECO:0000256" key="2">
    <source>
        <dbReference type="SAM" id="MobiDB-lite"/>
    </source>
</evidence>
<dbReference type="SUPFAM" id="SSF64268">
    <property type="entry name" value="PX domain"/>
    <property type="match status" value="1"/>
</dbReference>
<feature type="domain" description="PX" evidence="3">
    <location>
        <begin position="543"/>
        <end position="659"/>
    </location>
</feature>
<comment type="caution">
    <text evidence="5">The sequence shown here is derived from an EMBL/GenBank/DDBJ whole genome shotgun (WGS) entry which is preliminary data.</text>
</comment>
<dbReference type="InterPro" id="IPR013937">
    <property type="entry name" value="Sorting_nexin_C"/>
</dbReference>
<accession>A0AA39R4V2</accession>
<gene>
    <name evidence="5" type="ORF">JMJ35_002234</name>
</gene>
<feature type="compositionally biased region" description="Low complexity" evidence="2">
    <location>
        <begin position="849"/>
        <end position="862"/>
    </location>
</feature>
<feature type="compositionally biased region" description="Basic and acidic residues" evidence="2">
    <location>
        <begin position="753"/>
        <end position="778"/>
    </location>
</feature>